<name>A0A1J9S358_9PEZI</name>
<proteinExistence type="predicted"/>
<feature type="region of interest" description="Disordered" evidence="1">
    <location>
        <begin position="1"/>
        <end position="26"/>
    </location>
</feature>
<organism evidence="3 4">
    <name type="scientific">Diplodia corticola</name>
    <dbReference type="NCBI Taxonomy" id="236234"/>
    <lineage>
        <taxon>Eukaryota</taxon>
        <taxon>Fungi</taxon>
        <taxon>Dikarya</taxon>
        <taxon>Ascomycota</taxon>
        <taxon>Pezizomycotina</taxon>
        <taxon>Dothideomycetes</taxon>
        <taxon>Dothideomycetes incertae sedis</taxon>
        <taxon>Botryosphaeriales</taxon>
        <taxon>Botryosphaeriaceae</taxon>
        <taxon>Diplodia</taxon>
    </lineage>
</organism>
<keyword evidence="4" id="KW-1185">Reference proteome</keyword>
<accession>A0A1J9S358</accession>
<gene>
    <name evidence="3" type="ORF">BKCO1_1900021</name>
</gene>
<dbReference type="GeneID" id="31012264"/>
<dbReference type="EMBL" id="MNUE01000019">
    <property type="protein sequence ID" value="OJD34991.1"/>
    <property type="molecule type" value="Genomic_DNA"/>
</dbReference>
<evidence type="ECO:0000259" key="2">
    <source>
        <dbReference type="Pfam" id="PF24864"/>
    </source>
</evidence>
<reference evidence="3 4" key="1">
    <citation type="submission" date="2016-10" db="EMBL/GenBank/DDBJ databases">
        <title>Proteomics and genomics reveal pathogen-plant mechanisms compatible with a hemibiotrophic lifestyle of Diplodia corticola.</title>
        <authorList>
            <person name="Fernandes I."/>
            <person name="De Jonge R."/>
            <person name="Van De Peer Y."/>
            <person name="Devreese B."/>
            <person name="Alves A."/>
            <person name="Esteves A.C."/>
        </authorList>
    </citation>
    <scope>NUCLEOTIDE SEQUENCE [LARGE SCALE GENOMIC DNA]</scope>
    <source>
        <strain evidence="3 4">CBS 112549</strain>
    </source>
</reference>
<dbReference type="AlphaFoldDB" id="A0A1J9S358"/>
<feature type="compositionally biased region" description="Basic and acidic residues" evidence="1">
    <location>
        <begin position="17"/>
        <end position="26"/>
    </location>
</feature>
<dbReference type="RefSeq" id="XP_020131251.1">
    <property type="nucleotide sequence ID" value="XM_020272005.1"/>
</dbReference>
<dbReference type="OrthoDB" id="5397846at2759"/>
<dbReference type="Proteomes" id="UP000183809">
    <property type="component" value="Unassembled WGS sequence"/>
</dbReference>
<evidence type="ECO:0000313" key="3">
    <source>
        <dbReference type="EMBL" id="OJD34991.1"/>
    </source>
</evidence>
<dbReference type="InterPro" id="IPR056632">
    <property type="entry name" value="DUF7730"/>
</dbReference>
<protein>
    <submittedName>
        <fullName evidence="3">Short-chain dehydrogenase reductase sdr protein</fullName>
    </submittedName>
</protein>
<feature type="domain" description="DUF7730" evidence="2">
    <location>
        <begin position="47"/>
        <end position="138"/>
    </location>
</feature>
<dbReference type="Pfam" id="PF24864">
    <property type="entry name" value="DUF7730"/>
    <property type="match status" value="1"/>
</dbReference>
<evidence type="ECO:0000313" key="4">
    <source>
        <dbReference type="Proteomes" id="UP000183809"/>
    </source>
</evidence>
<sequence>MMDGFSPHLSDVGANDNDGHADKGHDIGEVKADSALNKPPPLRAFVWAELPAELRNQIYDLALTSPYPVAIIKGRRLYNFGTLACYKRNTEMIFTLMNDHDSCSHDTCKHKLAPNLLLANKQTYNEGISFLYSNELYFGSRTIMYHFFNHSRRRANANKYVKRLTLPMDQMNYHVSDHIVGMDLDSLTLVQE</sequence>
<comment type="caution">
    <text evidence="3">The sequence shown here is derived from an EMBL/GenBank/DDBJ whole genome shotgun (WGS) entry which is preliminary data.</text>
</comment>
<evidence type="ECO:0000256" key="1">
    <source>
        <dbReference type="SAM" id="MobiDB-lite"/>
    </source>
</evidence>